<evidence type="ECO:0000256" key="7">
    <source>
        <dbReference type="ARBA" id="ARBA00022695"/>
    </source>
</evidence>
<dbReference type="GO" id="GO:0003677">
    <property type="term" value="F:DNA binding"/>
    <property type="evidence" value="ECO:0007669"/>
    <property type="project" value="UniProtKB-KW"/>
</dbReference>
<evidence type="ECO:0000256" key="4">
    <source>
        <dbReference type="ARBA" id="ARBA00014531"/>
    </source>
</evidence>
<dbReference type="GO" id="GO:0006260">
    <property type="term" value="P:DNA replication"/>
    <property type="evidence" value="ECO:0007669"/>
    <property type="project" value="UniProtKB-KW"/>
</dbReference>
<keyword evidence="11" id="KW-0547">Nucleotide-binding</keyword>
<dbReference type="GO" id="GO:0003723">
    <property type="term" value="F:RNA binding"/>
    <property type="evidence" value="ECO:0007669"/>
    <property type="project" value="InterPro"/>
</dbReference>
<organism evidence="21">
    <name type="scientific">Cygnus atratus CRESS-DNA-virus sp</name>
    <dbReference type="NCBI Taxonomy" id="2815026"/>
    <lineage>
        <taxon>Viruses</taxon>
        <taxon>Monodnaviria</taxon>
        <taxon>Shotokuvirae</taxon>
        <taxon>Cressdnaviricota</taxon>
    </lineage>
</organism>
<feature type="domain" description="CRESS-DNA virus Rep endonuclease" evidence="20">
    <location>
        <begin position="24"/>
        <end position="121"/>
    </location>
</feature>
<keyword evidence="7" id="KW-0548">Nucleotidyltransferase</keyword>
<evidence type="ECO:0000256" key="19">
    <source>
        <dbReference type="ARBA" id="ARBA00049360"/>
    </source>
</evidence>
<evidence type="ECO:0000256" key="1">
    <source>
        <dbReference type="ARBA" id="ARBA00001936"/>
    </source>
</evidence>
<keyword evidence="6" id="KW-0808">Transferase</keyword>
<dbReference type="InterPro" id="IPR049912">
    <property type="entry name" value="CRESS_DNA_REP"/>
</dbReference>
<evidence type="ECO:0000256" key="17">
    <source>
        <dbReference type="ARBA" id="ARBA00030754"/>
    </source>
</evidence>
<keyword evidence="12" id="KW-0255">Endonuclease</keyword>
<evidence type="ECO:0000256" key="9">
    <source>
        <dbReference type="ARBA" id="ARBA00022722"/>
    </source>
</evidence>
<dbReference type="Gene3D" id="3.40.1310.20">
    <property type="match status" value="1"/>
</dbReference>
<proteinExistence type="inferred from homology"/>
<dbReference type="GO" id="GO:0004519">
    <property type="term" value="F:endonuclease activity"/>
    <property type="evidence" value="ECO:0007669"/>
    <property type="project" value="UniProtKB-KW"/>
</dbReference>
<keyword evidence="14" id="KW-0190">Covalent protein-DNA linkage</keyword>
<keyword evidence="8" id="KW-0235">DNA replication</keyword>
<dbReference type="InterPro" id="IPR000605">
    <property type="entry name" value="Helicase_SF3_ssDNA/RNA_vir"/>
</dbReference>
<evidence type="ECO:0000259" key="20">
    <source>
        <dbReference type="PROSITE" id="PS52020"/>
    </source>
</evidence>
<sequence length="319" mass="36681">MNPDDRRSETALVPGNTTSGTSAVFRARAFQFTLNQPEQYQFVICYLKCLKTMDYLISCEEVAPTTGHKHIHIYAHFSQTYKLSKRLLSFGMHVEICKGSPKQNIDYIRKDGHILDEIGEPPHQGLQTVADLKSVSCPDELDWKQYNTWFKIQSSVSNDICIDTWHKSVKVLYISGPSGIGKSRLAAYIVKTNQEEYGSKCNIVKYENGFWNGIGSEARIAIYDDFRDSHMKPSEFINFIDYNVHTLNIKGGQVKNNYELIIITSVQSLETIYANVADEPRRQWMRRCTCINCETSYYILITNGKRLDGERHTYPWLTI</sequence>
<comment type="catalytic activity">
    <reaction evidence="19">
        <text>ATP + H2O = ADP + phosphate + H(+)</text>
        <dbReference type="Rhea" id="RHEA:13065"/>
        <dbReference type="ChEBI" id="CHEBI:15377"/>
        <dbReference type="ChEBI" id="CHEBI:15378"/>
        <dbReference type="ChEBI" id="CHEBI:30616"/>
        <dbReference type="ChEBI" id="CHEBI:43474"/>
        <dbReference type="ChEBI" id="CHEBI:456216"/>
    </reaction>
</comment>
<evidence type="ECO:0000256" key="12">
    <source>
        <dbReference type="ARBA" id="ARBA00022759"/>
    </source>
</evidence>
<comment type="similarity">
    <text evidence="3">Belongs to the nanoviruses/circoviruses replication-associated protein family.</text>
</comment>
<evidence type="ECO:0000256" key="18">
    <source>
        <dbReference type="ARBA" id="ARBA00032243"/>
    </source>
</evidence>
<reference evidence="21" key="1">
    <citation type="submission" date="2020-10" db="EMBL/GenBank/DDBJ databases">
        <title>CRESS DNA virus dark matter in the feces of wild birds.</title>
        <authorList>
            <person name="Yang S."/>
            <person name="Zhang W."/>
        </authorList>
    </citation>
    <scope>NUCLEOTIDE SEQUENCE</scope>
    <source>
        <strain evidence="21">Bls219cre1</strain>
    </source>
</reference>
<evidence type="ECO:0000256" key="15">
    <source>
        <dbReference type="ARBA" id="ARBA00023125"/>
    </source>
</evidence>
<dbReference type="Pfam" id="PF00910">
    <property type="entry name" value="RNA_helicase"/>
    <property type="match status" value="1"/>
</dbReference>
<comment type="subcellular location">
    <subcellularLocation>
        <location evidence="2">Host nucleus</location>
    </subcellularLocation>
</comment>
<name>A0A8A4XC97_9VIRU</name>
<keyword evidence="9" id="KW-0540">Nuclease</keyword>
<dbReference type="GO" id="GO:0016787">
    <property type="term" value="F:hydrolase activity"/>
    <property type="evidence" value="ECO:0007669"/>
    <property type="project" value="UniProtKB-KW"/>
</dbReference>
<dbReference type="GO" id="GO:0003724">
    <property type="term" value="F:RNA helicase activity"/>
    <property type="evidence" value="ECO:0007669"/>
    <property type="project" value="InterPro"/>
</dbReference>
<comment type="cofactor">
    <cofactor evidence="1">
        <name>Mn(2+)</name>
        <dbReference type="ChEBI" id="CHEBI:29035"/>
    </cofactor>
</comment>
<evidence type="ECO:0000256" key="10">
    <source>
        <dbReference type="ARBA" id="ARBA00022723"/>
    </source>
</evidence>
<dbReference type="InterPro" id="IPR027417">
    <property type="entry name" value="P-loop_NTPase"/>
</dbReference>
<accession>A0A8A4XC97</accession>
<dbReference type="EMBL" id="MW182741">
    <property type="protein sequence ID" value="QTE03336.1"/>
    <property type="molecule type" value="Genomic_DNA"/>
</dbReference>
<keyword evidence="13" id="KW-0378">Hydrolase</keyword>
<evidence type="ECO:0000256" key="14">
    <source>
        <dbReference type="ARBA" id="ARBA00023124"/>
    </source>
</evidence>
<keyword evidence="15" id="KW-0238">DNA-binding</keyword>
<dbReference type="Gene3D" id="3.40.50.300">
    <property type="entry name" value="P-loop containing nucleotide triphosphate hydrolases"/>
    <property type="match status" value="1"/>
</dbReference>
<dbReference type="GO" id="GO:0000166">
    <property type="term" value="F:nucleotide binding"/>
    <property type="evidence" value="ECO:0007669"/>
    <property type="project" value="UniProtKB-KW"/>
</dbReference>
<evidence type="ECO:0000256" key="2">
    <source>
        <dbReference type="ARBA" id="ARBA00004147"/>
    </source>
</evidence>
<dbReference type="Pfam" id="PF02407">
    <property type="entry name" value="Viral_Rep"/>
    <property type="match status" value="1"/>
</dbReference>
<keyword evidence="16" id="KW-0511">Multifunctional enzyme</keyword>
<evidence type="ECO:0000256" key="13">
    <source>
        <dbReference type="ARBA" id="ARBA00022801"/>
    </source>
</evidence>
<evidence type="ECO:0000256" key="16">
    <source>
        <dbReference type="ARBA" id="ARBA00023268"/>
    </source>
</evidence>
<evidence type="ECO:0000256" key="6">
    <source>
        <dbReference type="ARBA" id="ARBA00022679"/>
    </source>
</evidence>
<evidence type="ECO:0000256" key="3">
    <source>
        <dbReference type="ARBA" id="ARBA00008545"/>
    </source>
</evidence>
<protein>
    <recommendedName>
        <fullName evidence="4">Replication-associated protein</fullName>
    </recommendedName>
    <alternativeName>
        <fullName evidence="17">ATP-dependent helicase Rep</fullName>
    </alternativeName>
    <alternativeName>
        <fullName evidence="18">RepP</fullName>
    </alternativeName>
</protein>
<dbReference type="GO" id="GO:0042025">
    <property type="term" value="C:host cell nucleus"/>
    <property type="evidence" value="ECO:0007669"/>
    <property type="project" value="UniProtKB-SubCell"/>
</dbReference>
<keyword evidence="5" id="KW-1048">Host nucleus</keyword>
<dbReference type="SUPFAM" id="SSF52540">
    <property type="entry name" value="P-loop containing nucleoside triphosphate hydrolases"/>
    <property type="match status" value="1"/>
</dbReference>
<keyword evidence="10" id="KW-0479">Metal-binding</keyword>
<evidence type="ECO:0000256" key="5">
    <source>
        <dbReference type="ARBA" id="ARBA00022562"/>
    </source>
</evidence>
<dbReference type="PROSITE" id="PS52020">
    <property type="entry name" value="CRESS_DNA_REP"/>
    <property type="match status" value="1"/>
</dbReference>
<dbReference type="GO" id="GO:0046872">
    <property type="term" value="F:metal ion binding"/>
    <property type="evidence" value="ECO:0007669"/>
    <property type="project" value="UniProtKB-KW"/>
</dbReference>
<evidence type="ECO:0000256" key="11">
    <source>
        <dbReference type="ARBA" id="ARBA00022741"/>
    </source>
</evidence>
<evidence type="ECO:0000313" key="21">
    <source>
        <dbReference type="EMBL" id="QTE03336.1"/>
    </source>
</evidence>
<evidence type="ECO:0000256" key="8">
    <source>
        <dbReference type="ARBA" id="ARBA00022705"/>
    </source>
</evidence>
<dbReference type="GO" id="GO:0016779">
    <property type="term" value="F:nucleotidyltransferase activity"/>
    <property type="evidence" value="ECO:0007669"/>
    <property type="project" value="UniProtKB-KW"/>
</dbReference>